<keyword evidence="1" id="KW-0472">Membrane</keyword>
<evidence type="ECO:0000256" key="1">
    <source>
        <dbReference type="SAM" id="Phobius"/>
    </source>
</evidence>
<keyword evidence="1" id="KW-1133">Transmembrane helix</keyword>
<sequence length="158" mass="17929">MQNKMKRLNQNGITLIEVLASIILLFIILTSFFTFFNNSLIFSGKNEEELVAFNLASKTLKIVEEKYKNTLDQNVISLNCSNYPGIYPTELISVLEPSACYYKVNDRNYYPEISITKQASSSYTGLPILYVINIKISNSPVSTNQKLLSETFGYIRGK</sequence>
<reference evidence="2" key="1">
    <citation type="submission" date="2021-10" db="EMBL/GenBank/DDBJ databases">
        <authorList>
            <person name="Criscuolo A."/>
        </authorList>
    </citation>
    <scope>NUCLEOTIDE SEQUENCE</scope>
    <source>
        <strain evidence="2">CIP111885</strain>
    </source>
</reference>
<name>A0A9C7L9B6_9BACI</name>
<dbReference type="RefSeq" id="WP_230496180.1">
    <property type="nucleotide sequence ID" value="NZ_CAKJTG010000008.1"/>
</dbReference>
<accession>A0A9C7L9B6</accession>
<gene>
    <name evidence="2" type="ORF">NEOCIP111885_01613</name>
</gene>
<protein>
    <recommendedName>
        <fullName evidence="4">Type II secretion system protein</fullName>
    </recommendedName>
</protein>
<comment type="caution">
    <text evidence="2">The sequence shown here is derived from an EMBL/GenBank/DDBJ whole genome shotgun (WGS) entry which is preliminary data.</text>
</comment>
<keyword evidence="1" id="KW-0812">Transmembrane</keyword>
<feature type="transmembrane region" description="Helical" evidence="1">
    <location>
        <begin position="12"/>
        <end position="36"/>
    </location>
</feature>
<organism evidence="2 3">
    <name type="scientific">Pseudoneobacillus rhizosphaerae</name>
    <dbReference type="NCBI Taxonomy" id="2880968"/>
    <lineage>
        <taxon>Bacteria</taxon>
        <taxon>Bacillati</taxon>
        <taxon>Bacillota</taxon>
        <taxon>Bacilli</taxon>
        <taxon>Bacillales</taxon>
        <taxon>Bacillaceae</taxon>
        <taxon>Pseudoneobacillus</taxon>
    </lineage>
</organism>
<dbReference type="AlphaFoldDB" id="A0A9C7L9B6"/>
<evidence type="ECO:0008006" key="4">
    <source>
        <dbReference type="Google" id="ProtNLM"/>
    </source>
</evidence>
<proteinExistence type="predicted"/>
<keyword evidence="3" id="KW-1185">Reference proteome</keyword>
<evidence type="ECO:0000313" key="2">
    <source>
        <dbReference type="EMBL" id="CAG9607921.1"/>
    </source>
</evidence>
<evidence type="ECO:0000313" key="3">
    <source>
        <dbReference type="Proteomes" id="UP000789845"/>
    </source>
</evidence>
<dbReference type="Proteomes" id="UP000789845">
    <property type="component" value="Unassembled WGS sequence"/>
</dbReference>
<dbReference type="EMBL" id="CAKJTG010000008">
    <property type="protein sequence ID" value="CAG9607921.1"/>
    <property type="molecule type" value="Genomic_DNA"/>
</dbReference>